<accession>A0ACC2N5A4</accession>
<dbReference type="EMBL" id="CM056744">
    <property type="protein sequence ID" value="KAJ8665913.1"/>
    <property type="molecule type" value="Genomic_DNA"/>
</dbReference>
<gene>
    <name evidence="1" type="ORF">QAD02_007575</name>
</gene>
<proteinExistence type="predicted"/>
<reference evidence="1" key="1">
    <citation type="submission" date="2023-04" db="EMBL/GenBank/DDBJ databases">
        <title>A chromosome-level genome assembly of the parasitoid wasp Eretmocerus hayati.</title>
        <authorList>
            <person name="Zhong Y."/>
            <person name="Liu S."/>
            <person name="Liu Y."/>
        </authorList>
    </citation>
    <scope>NUCLEOTIDE SEQUENCE</scope>
    <source>
        <strain evidence="1">ZJU_SS_LIU_2023</strain>
    </source>
</reference>
<evidence type="ECO:0000313" key="2">
    <source>
        <dbReference type="Proteomes" id="UP001239111"/>
    </source>
</evidence>
<comment type="caution">
    <text evidence="1">The sequence shown here is derived from an EMBL/GenBank/DDBJ whole genome shotgun (WGS) entry which is preliminary data.</text>
</comment>
<dbReference type="Proteomes" id="UP001239111">
    <property type="component" value="Chromosome 4"/>
</dbReference>
<organism evidence="1 2">
    <name type="scientific">Eretmocerus hayati</name>
    <dbReference type="NCBI Taxonomy" id="131215"/>
    <lineage>
        <taxon>Eukaryota</taxon>
        <taxon>Metazoa</taxon>
        <taxon>Ecdysozoa</taxon>
        <taxon>Arthropoda</taxon>
        <taxon>Hexapoda</taxon>
        <taxon>Insecta</taxon>
        <taxon>Pterygota</taxon>
        <taxon>Neoptera</taxon>
        <taxon>Endopterygota</taxon>
        <taxon>Hymenoptera</taxon>
        <taxon>Apocrita</taxon>
        <taxon>Proctotrupomorpha</taxon>
        <taxon>Chalcidoidea</taxon>
        <taxon>Aphelinidae</taxon>
        <taxon>Aphelininae</taxon>
        <taxon>Eretmocerus</taxon>
    </lineage>
</organism>
<protein>
    <submittedName>
        <fullName evidence="1">Uncharacterized protein</fullName>
    </submittedName>
</protein>
<evidence type="ECO:0000313" key="1">
    <source>
        <dbReference type="EMBL" id="KAJ8665913.1"/>
    </source>
</evidence>
<sequence length="352" mass="38414">MQRERSLLSGGGIQINDVHENKEDEKEIQKKNATPILDQNQRPTRRRNLSIKVNRFQSRSRTQTIDLTASNPIPPRTSAYVPLSHVVPTTSSSRMYNCTILSKAQCTTSIALLQSSSSSTKKREPRVRPPPKYASSQASTASFPTIKSIASITATTTRNGSSITSEKIWNPFHTSSPRVSKQESLQKTLPLSMPIMDPTSTHCHLPLSPVITIPNVIESSPQHIIHPTSTYPSVPIISTPKRITAVNGHLPPPAPVMTVPDAEETLPQQLVSPTSTYPNKITSVNEHLSPLPSAPVISIPNAKETPLQQTISPADKYSSGTTISTRNEITPVDQQIPLKFCKGGTMEVSINS</sequence>
<keyword evidence="2" id="KW-1185">Reference proteome</keyword>
<name>A0ACC2N5A4_9HYME</name>